<name>A0A1J9P1E3_9EURO</name>
<evidence type="ECO:0000313" key="1">
    <source>
        <dbReference type="EMBL" id="OJD09658.1"/>
    </source>
</evidence>
<reference evidence="1 2" key="1">
    <citation type="submission" date="2015-08" db="EMBL/GenBank/DDBJ databases">
        <title>Emmonsia species relationships and genome sequence.</title>
        <authorList>
            <person name="Cuomo C.A."/>
            <person name="Schwartz I.S."/>
            <person name="Kenyon C."/>
            <person name="De Hoog G.S."/>
            <person name="Govender N.P."/>
            <person name="Botha A."/>
            <person name="Moreno L."/>
            <person name="De Vries M."/>
            <person name="Munoz J.F."/>
            <person name="Stielow J.B."/>
        </authorList>
    </citation>
    <scope>NUCLEOTIDE SEQUENCE [LARGE SCALE GENOMIC DNA]</scope>
    <source>
        <strain evidence="1 2">EI222</strain>
    </source>
</reference>
<sequence length="106" mass="12124">LPDPIVWPDELLWPNMPPPTPLKALPAELFHHSYDFWQQYPNGIADIGGCKDIFIHPVGGYMIFQLSEAQVHAYIRFLQGGQQPPGGIRFKRKNTHVVSMKTMPWT</sequence>
<dbReference type="AlphaFoldDB" id="A0A1J9P1E3"/>
<evidence type="ECO:0000313" key="2">
    <source>
        <dbReference type="Proteomes" id="UP000242791"/>
    </source>
</evidence>
<dbReference type="Proteomes" id="UP000242791">
    <property type="component" value="Unassembled WGS sequence"/>
</dbReference>
<dbReference type="EMBL" id="LGTZ01003458">
    <property type="protein sequence ID" value="OJD09658.1"/>
    <property type="molecule type" value="Genomic_DNA"/>
</dbReference>
<protein>
    <submittedName>
        <fullName evidence="1">Uncharacterized protein</fullName>
    </submittedName>
</protein>
<comment type="caution">
    <text evidence="1">The sequence shown here is derived from an EMBL/GenBank/DDBJ whole genome shotgun (WGS) entry which is preliminary data.</text>
</comment>
<keyword evidence="2" id="KW-1185">Reference proteome</keyword>
<feature type="non-terminal residue" evidence="1">
    <location>
        <position position="1"/>
    </location>
</feature>
<accession>A0A1J9P1E3</accession>
<dbReference type="VEuPathDB" id="FungiDB:ACJ73_10161"/>
<organism evidence="1 2">
    <name type="scientific">Blastomyces percursus</name>
    <dbReference type="NCBI Taxonomy" id="1658174"/>
    <lineage>
        <taxon>Eukaryota</taxon>
        <taxon>Fungi</taxon>
        <taxon>Dikarya</taxon>
        <taxon>Ascomycota</taxon>
        <taxon>Pezizomycotina</taxon>
        <taxon>Eurotiomycetes</taxon>
        <taxon>Eurotiomycetidae</taxon>
        <taxon>Onygenales</taxon>
        <taxon>Ajellomycetaceae</taxon>
        <taxon>Blastomyces</taxon>
    </lineage>
</organism>
<dbReference type="OrthoDB" id="5346581at2759"/>
<dbReference type="STRING" id="1658174.A0A1J9P1E3"/>
<gene>
    <name evidence="1" type="ORF">ACJ73_10161</name>
</gene>
<proteinExistence type="predicted"/>